<evidence type="ECO:0008006" key="3">
    <source>
        <dbReference type="Google" id="ProtNLM"/>
    </source>
</evidence>
<evidence type="ECO:0000313" key="2">
    <source>
        <dbReference type="Proteomes" id="UP000662783"/>
    </source>
</evidence>
<accession>A0A974WFZ3</accession>
<sequence length="1141" mass="130070">MRGRILSILLLVGLGFSVQAQMSNERCKWINVFNQPIELDSLSVVPGSIVVTDQDVKISHNISDGTIELTQTDTSKDSVQLCYKVYPFPLHQEFYNRNLSVYDSNAYFKDPVKNATTFKQEELFKTEGLYKSGSITRGVSFGNNQDVFVNSALNLNMDGELAENLFIRASITDQNVPYQPEGNTQQLQDFDNVLIEIYNDKFSLTGGDVVFKNSPSHFLRYYKNVQGGLANVKYNLAGSEAESEVGFSVAKGKFASVQIQPREGLAGPYRIPGPNNERFLLILANSERVFLDGIQLKRGFDNDYVIDYNSGELTFTNNVLITQFSRVRVDYEYSDQNYSRAITTAKHQQKIGGLTIGVNAYSERDNPNRPILYDLGNEEKLFLSEVGDSLNAAVFETIDSVGYSAESVLYRKLVINNNGSPLEIYEYSNNPDSAFYRVSFSEVGLGNGDYVQTSSTTNGRVFEFVPRINGVRQGQYSPTAILPAPNKRQMVSISGQYEINEYESVFTEIAISDRDENLYSTIDDSDNKGIAYKTGIQTRGREIGFLPGYTLNASFDFEQDDKNFNAIDRFRYIEFDRDWSFDPNADQRRFQDQIINAEVGISKDDNLILYSLSRRDRGEQVRGFQHRVRANQSFGKVRLRSSYYKMDNEVETFDASWERIYADLGFVGGVFIPGYIYSSDKNIVRTSEDSISSSAMFFEEHTAYITNGTQTGVTFDLRHSYRDDYRPAEGEIKAFSTSNTTRLSAQKSFENQTIKSIINYRKIDYLEDVLSEETISGRVDWLSNWLDNHIRSELTYSIANSQELKREFVFIKVPLGQGAHTWRDLNEDGVQDLSEFFEAINPDERQYAKIFTPTNEFVSAFQNLFIFRVNAQAPRSWSNAGGLKNFFSRFSNNTSWSTDTKTTDKSLESRMLAFATDIGDAELLAERNSLRSTMFYNRTHPVYGLDVTYSNSQNKQLLTNGFEERDLQEVISGARINIARQYSINLRSQRAIKEVNSDFLAERNYNIVSYRMNPQLSWQPTNSLRFSAQYAITEKENTESLESIEQATLNEIIGEIKYNKAIRSNISLQFRWVEIEFTGEENSPVGYDMLEALRPGQNMTWQVNWQQKITNGLQLNLSYNGRKSEDNAPIHIGRVQVSALF</sequence>
<dbReference type="AlphaFoldDB" id="A0A974WFZ3"/>
<dbReference type="EMBL" id="CP070608">
    <property type="protein sequence ID" value="QSE97099.1"/>
    <property type="molecule type" value="Genomic_DNA"/>
</dbReference>
<organism evidence="1 2">
    <name type="scientific">Fulvivirga lutea</name>
    <dbReference type="NCBI Taxonomy" id="2810512"/>
    <lineage>
        <taxon>Bacteria</taxon>
        <taxon>Pseudomonadati</taxon>
        <taxon>Bacteroidota</taxon>
        <taxon>Cytophagia</taxon>
        <taxon>Cytophagales</taxon>
        <taxon>Fulvivirgaceae</taxon>
        <taxon>Fulvivirga</taxon>
    </lineage>
</organism>
<proteinExistence type="predicted"/>
<name>A0A974WFZ3_9BACT</name>
<gene>
    <name evidence="1" type="ORF">JR347_16120</name>
</gene>
<keyword evidence="2" id="KW-1185">Reference proteome</keyword>
<dbReference type="Proteomes" id="UP000662783">
    <property type="component" value="Chromosome"/>
</dbReference>
<dbReference type="KEGG" id="fuv:JR347_16120"/>
<evidence type="ECO:0000313" key="1">
    <source>
        <dbReference type="EMBL" id="QSE97099.1"/>
    </source>
</evidence>
<dbReference type="RefSeq" id="WP_205721612.1">
    <property type="nucleotide sequence ID" value="NZ_CP070608.1"/>
</dbReference>
<protein>
    <recommendedName>
        <fullName evidence="3">Cell surface protein SprA</fullName>
    </recommendedName>
</protein>
<reference evidence="1" key="1">
    <citation type="submission" date="2021-02" db="EMBL/GenBank/DDBJ databases">
        <title>Fulvivirga sp. S481 isolated from sea water.</title>
        <authorList>
            <person name="Bae S.S."/>
            <person name="Baek K."/>
        </authorList>
    </citation>
    <scope>NUCLEOTIDE SEQUENCE</scope>
    <source>
        <strain evidence="1">S481</strain>
    </source>
</reference>